<feature type="domain" description="Ice-binding protein C-terminal" evidence="3">
    <location>
        <begin position="266"/>
        <end position="290"/>
    </location>
</feature>
<dbReference type="NCBIfam" id="TIGR02595">
    <property type="entry name" value="PEP_CTERM"/>
    <property type="match status" value="1"/>
</dbReference>
<keyword evidence="2" id="KW-0812">Transmembrane</keyword>
<evidence type="ECO:0000313" key="4">
    <source>
        <dbReference type="EMBL" id="QYM79508.1"/>
    </source>
</evidence>
<keyword evidence="2" id="KW-0472">Membrane</keyword>
<dbReference type="InterPro" id="IPR013424">
    <property type="entry name" value="Ice-binding_C"/>
</dbReference>
<protein>
    <submittedName>
        <fullName evidence="4">Autotransporter-associated beta strand repeat-containing protein</fullName>
    </submittedName>
</protein>
<evidence type="ECO:0000256" key="1">
    <source>
        <dbReference type="ARBA" id="ARBA00022729"/>
    </source>
</evidence>
<evidence type="ECO:0000256" key="2">
    <source>
        <dbReference type="SAM" id="Phobius"/>
    </source>
</evidence>
<keyword evidence="5" id="KW-1185">Reference proteome</keyword>
<dbReference type="Pfam" id="PF07589">
    <property type="entry name" value="PEP-CTERM"/>
    <property type="match status" value="1"/>
</dbReference>
<name>A0A8F9XKA6_9BACT</name>
<sequence length="296" mass="28913">MLSLSLYSNGIVNVASGGTIHISSAINDFDGSHHGGIIKSGSGTLVLDAANGFTAGITINAGTLSTGHNSALGSGSAIVNSGGTLAVGGGLTVANNINVASGGTLTGGAASVFTGTISGTGSLGGTVTIGSGGSLAPGNSPGNLTVANGGTLTFDSGSTFNWQLDSLTDNTGGTAGSNWDLITLSSGASLIATSGLLAPEFIDPAVAPGSNAFWNSNHSWTIVANGSGGSITGSFTINNSSWSSYGSFSTSGSGSNSQILTWTASAIPEPSTYAALLGGAMLGWVAIRRRRMKSLK</sequence>
<organism evidence="4 5">
    <name type="scientific">Horticoccus luteus</name>
    <dbReference type="NCBI Taxonomy" id="2862869"/>
    <lineage>
        <taxon>Bacteria</taxon>
        <taxon>Pseudomonadati</taxon>
        <taxon>Verrucomicrobiota</taxon>
        <taxon>Opitutia</taxon>
        <taxon>Opitutales</taxon>
        <taxon>Opitutaceae</taxon>
        <taxon>Horticoccus</taxon>
    </lineage>
</organism>
<keyword evidence="1" id="KW-0732">Signal</keyword>
<keyword evidence="2" id="KW-1133">Transmembrane helix</keyword>
<evidence type="ECO:0000313" key="5">
    <source>
        <dbReference type="Proteomes" id="UP000825051"/>
    </source>
</evidence>
<dbReference type="InterPro" id="IPR013425">
    <property type="entry name" value="Autotrns_rpt"/>
</dbReference>
<feature type="transmembrane region" description="Helical" evidence="2">
    <location>
        <begin position="270"/>
        <end position="287"/>
    </location>
</feature>
<accession>A0A8F9XKA6</accession>
<dbReference type="AlphaFoldDB" id="A0A8F9XKA6"/>
<dbReference type="InterPro" id="IPR012332">
    <property type="entry name" value="Autotransporter_pectin_lyase_C"/>
</dbReference>
<dbReference type="KEGG" id="ole:K0B96_02510"/>
<reference evidence="4" key="1">
    <citation type="submission" date="2021-08" db="EMBL/GenBank/DDBJ databases">
        <title>Genome of a novel bacterium of the phylum Verrucomicrobia, Oleiharenicola sp. KSB-15.</title>
        <authorList>
            <person name="Chung J.-H."/>
            <person name="Ahn J.-H."/>
            <person name="Yoon Y."/>
            <person name="Kim D.-Y."/>
            <person name="An S.-H."/>
            <person name="Park I."/>
            <person name="Yeon J."/>
        </authorList>
    </citation>
    <scope>NUCLEOTIDE SEQUENCE</scope>
    <source>
        <strain evidence="4">KSB-15</strain>
    </source>
</reference>
<dbReference type="RefSeq" id="WP_220163462.1">
    <property type="nucleotide sequence ID" value="NZ_CP080507.1"/>
</dbReference>
<gene>
    <name evidence="4" type="ORF">K0B96_02510</name>
</gene>
<proteinExistence type="predicted"/>
<dbReference type="Gene3D" id="2.160.20.20">
    <property type="match status" value="1"/>
</dbReference>
<dbReference type="Proteomes" id="UP000825051">
    <property type="component" value="Chromosome"/>
</dbReference>
<dbReference type="NCBIfam" id="TIGR02601">
    <property type="entry name" value="autotrns_rpt"/>
    <property type="match status" value="1"/>
</dbReference>
<dbReference type="Pfam" id="PF12951">
    <property type="entry name" value="PATR"/>
    <property type="match status" value="1"/>
</dbReference>
<evidence type="ECO:0000259" key="3">
    <source>
        <dbReference type="Pfam" id="PF07589"/>
    </source>
</evidence>
<dbReference type="EMBL" id="CP080507">
    <property type="protein sequence ID" value="QYM79508.1"/>
    <property type="molecule type" value="Genomic_DNA"/>
</dbReference>